<comment type="function">
    <text evidence="7">Catalyzes the specific phosphorylation of the 3-hydroxyl group of shikimic acid using ATP as a cosubstrate.</text>
</comment>
<keyword evidence="6 7" id="KW-0057">Aromatic amino acid biosynthesis</keyword>
<evidence type="ECO:0000256" key="4">
    <source>
        <dbReference type="ARBA" id="ARBA00022777"/>
    </source>
</evidence>
<dbReference type="GO" id="GO:0005829">
    <property type="term" value="C:cytosol"/>
    <property type="evidence" value="ECO:0007669"/>
    <property type="project" value="TreeGrafter"/>
</dbReference>
<reference evidence="9" key="1">
    <citation type="submission" date="2018-08" db="EMBL/GenBank/DDBJ databases">
        <authorList>
            <person name="Grouzdev D.S."/>
            <person name="Krutkina M.S."/>
        </authorList>
    </citation>
    <scope>NUCLEOTIDE SEQUENCE [LARGE SCALE GENOMIC DNA]</scope>
    <source>
        <strain evidence="9">4-11</strain>
    </source>
</reference>
<proteinExistence type="inferred from homology"/>
<name>A0A372MFD4_9SPIR</name>
<dbReference type="EMBL" id="QUWK01000012">
    <property type="protein sequence ID" value="RFU94163.1"/>
    <property type="molecule type" value="Genomic_DNA"/>
</dbReference>
<feature type="binding site" evidence="7">
    <location>
        <position position="43"/>
    </location>
    <ligand>
        <name>substrate</name>
    </ligand>
</feature>
<dbReference type="PANTHER" id="PTHR21087:SF16">
    <property type="entry name" value="SHIKIMATE KINASE 1, CHLOROPLASTIC"/>
    <property type="match status" value="1"/>
</dbReference>
<keyword evidence="1 7" id="KW-0028">Amino-acid biosynthesis</keyword>
<evidence type="ECO:0000256" key="3">
    <source>
        <dbReference type="ARBA" id="ARBA00022741"/>
    </source>
</evidence>
<feature type="binding site" evidence="7">
    <location>
        <position position="25"/>
    </location>
    <ligand>
        <name>Mg(2+)</name>
        <dbReference type="ChEBI" id="CHEBI:18420"/>
    </ligand>
</feature>
<comment type="subunit">
    <text evidence="7">Monomer.</text>
</comment>
<feature type="binding site" evidence="7">
    <location>
        <position position="150"/>
    </location>
    <ligand>
        <name>substrate</name>
    </ligand>
</feature>
<dbReference type="AlphaFoldDB" id="A0A372MFD4"/>
<dbReference type="GO" id="GO:0004765">
    <property type="term" value="F:shikimate kinase activity"/>
    <property type="evidence" value="ECO:0007669"/>
    <property type="project" value="UniProtKB-UniRule"/>
</dbReference>
<gene>
    <name evidence="7" type="primary">aroK</name>
    <name evidence="8" type="ORF">DYP60_11200</name>
</gene>
<reference evidence="8 9" key="2">
    <citation type="submission" date="2018-09" db="EMBL/GenBank/DDBJ databases">
        <title>Genome of Sphaerochaeta halotolerans strain 4-11.</title>
        <authorList>
            <person name="Nazina T.N."/>
            <person name="Sokolova D.S."/>
        </authorList>
    </citation>
    <scope>NUCLEOTIDE SEQUENCE [LARGE SCALE GENOMIC DNA]</scope>
    <source>
        <strain evidence="8 9">4-11</strain>
    </source>
</reference>
<comment type="catalytic activity">
    <reaction evidence="7">
        <text>shikimate + ATP = 3-phosphoshikimate + ADP + H(+)</text>
        <dbReference type="Rhea" id="RHEA:13121"/>
        <dbReference type="ChEBI" id="CHEBI:15378"/>
        <dbReference type="ChEBI" id="CHEBI:30616"/>
        <dbReference type="ChEBI" id="CHEBI:36208"/>
        <dbReference type="ChEBI" id="CHEBI:145989"/>
        <dbReference type="ChEBI" id="CHEBI:456216"/>
        <dbReference type="EC" id="2.7.1.71"/>
    </reaction>
</comment>
<evidence type="ECO:0000313" key="8">
    <source>
        <dbReference type="EMBL" id="RFU94163.1"/>
    </source>
</evidence>
<dbReference type="PANTHER" id="PTHR21087">
    <property type="entry name" value="SHIKIMATE KINASE"/>
    <property type="match status" value="1"/>
</dbReference>
<dbReference type="SUPFAM" id="SSF52540">
    <property type="entry name" value="P-loop containing nucleoside triphosphate hydrolases"/>
    <property type="match status" value="1"/>
</dbReference>
<dbReference type="InterPro" id="IPR027417">
    <property type="entry name" value="P-loop_NTPase"/>
</dbReference>
<keyword evidence="4 7" id="KW-0418">Kinase</keyword>
<comment type="similarity">
    <text evidence="7">Belongs to the shikimate kinase family.</text>
</comment>
<dbReference type="Proteomes" id="UP000264002">
    <property type="component" value="Unassembled WGS sequence"/>
</dbReference>
<evidence type="ECO:0000256" key="2">
    <source>
        <dbReference type="ARBA" id="ARBA00022679"/>
    </source>
</evidence>
<sequence length="185" mass="21163">MDRFIRPEMNMRHLYFCGIKHSGKSTLGELAAKALDYSWIDLDDLVLQNIVPCRSIREFYQQAGKKAFMEEEVKALRTFLSTTQTPYIISLGGGASDNQALIELVKQSGKLVYLEVDESVLLQRILEGGIPPFLDPSSPQASFASLYKRRHERYSNICDIMVRLPNYVDVRDTARFLVDRLKIEV</sequence>
<keyword evidence="3 7" id="KW-0547">Nucleotide-binding</keyword>
<evidence type="ECO:0000256" key="1">
    <source>
        <dbReference type="ARBA" id="ARBA00022605"/>
    </source>
</evidence>
<dbReference type="GO" id="GO:0005524">
    <property type="term" value="F:ATP binding"/>
    <property type="evidence" value="ECO:0007669"/>
    <property type="project" value="UniProtKB-UniRule"/>
</dbReference>
<evidence type="ECO:0000313" key="9">
    <source>
        <dbReference type="Proteomes" id="UP000264002"/>
    </source>
</evidence>
<keyword evidence="7" id="KW-0963">Cytoplasm</keyword>
<feature type="binding site" evidence="7">
    <location>
        <position position="93"/>
    </location>
    <ligand>
        <name>substrate</name>
    </ligand>
</feature>
<dbReference type="InterPro" id="IPR000623">
    <property type="entry name" value="Shikimate_kinase/TSH1"/>
</dbReference>
<protein>
    <recommendedName>
        <fullName evidence="7">Shikimate kinase</fullName>
        <shortName evidence="7">SK</shortName>
        <ecNumber evidence="7">2.7.1.71</ecNumber>
    </recommendedName>
</protein>
<dbReference type="EC" id="2.7.1.71" evidence="7"/>
<dbReference type="GO" id="GO:0009423">
    <property type="term" value="P:chorismate biosynthetic process"/>
    <property type="evidence" value="ECO:0007669"/>
    <property type="project" value="UniProtKB-UniRule"/>
</dbReference>
<comment type="caution">
    <text evidence="7">Lacks conserved residue(s) required for the propagation of feature annotation.</text>
</comment>
<dbReference type="GO" id="GO:0009073">
    <property type="term" value="P:aromatic amino acid family biosynthetic process"/>
    <property type="evidence" value="ECO:0007669"/>
    <property type="project" value="UniProtKB-KW"/>
</dbReference>
<dbReference type="HAMAP" id="MF_00109">
    <property type="entry name" value="Shikimate_kinase"/>
    <property type="match status" value="1"/>
</dbReference>
<dbReference type="PRINTS" id="PR01100">
    <property type="entry name" value="SHIKIMTKNASE"/>
</dbReference>
<organism evidence="8 9">
    <name type="scientific">Sphaerochaeta halotolerans</name>
    <dbReference type="NCBI Taxonomy" id="2293840"/>
    <lineage>
        <taxon>Bacteria</taxon>
        <taxon>Pseudomonadati</taxon>
        <taxon>Spirochaetota</taxon>
        <taxon>Spirochaetia</taxon>
        <taxon>Spirochaetales</taxon>
        <taxon>Sphaerochaetaceae</taxon>
        <taxon>Sphaerochaeta</taxon>
    </lineage>
</organism>
<comment type="cofactor">
    <cofactor evidence="7">
        <name>Mg(2+)</name>
        <dbReference type="ChEBI" id="CHEBI:18420"/>
    </cofactor>
    <text evidence="7">Binds 1 Mg(2+) ion per subunit.</text>
</comment>
<dbReference type="Gene3D" id="3.40.50.300">
    <property type="entry name" value="P-loop containing nucleotide triphosphate hydrolases"/>
    <property type="match status" value="1"/>
</dbReference>
<comment type="pathway">
    <text evidence="7">Metabolic intermediate biosynthesis; chorismate biosynthesis; chorismate from D-erythrose 4-phosphate and phosphoenolpyruvate: step 5/7.</text>
</comment>
<keyword evidence="9" id="KW-1185">Reference proteome</keyword>
<dbReference type="GO" id="GO:0000287">
    <property type="term" value="F:magnesium ion binding"/>
    <property type="evidence" value="ECO:0007669"/>
    <property type="project" value="UniProtKB-UniRule"/>
</dbReference>
<dbReference type="InterPro" id="IPR031322">
    <property type="entry name" value="Shikimate/glucono_kinase"/>
</dbReference>
<dbReference type="GO" id="GO:0008652">
    <property type="term" value="P:amino acid biosynthetic process"/>
    <property type="evidence" value="ECO:0007669"/>
    <property type="project" value="UniProtKB-KW"/>
</dbReference>
<feature type="binding site" evidence="7">
    <location>
        <begin position="21"/>
        <end position="26"/>
    </location>
    <ligand>
        <name>ATP</name>
        <dbReference type="ChEBI" id="CHEBI:30616"/>
    </ligand>
</feature>
<accession>A0A372MFD4</accession>
<dbReference type="UniPathway" id="UPA00053">
    <property type="reaction ID" value="UER00088"/>
</dbReference>
<comment type="subcellular location">
    <subcellularLocation>
        <location evidence="7">Cytoplasm</location>
    </subcellularLocation>
</comment>
<evidence type="ECO:0000256" key="6">
    <source>
        <dbReference type="ARBA" id="ARBA00023141"/>
    </source>
</evidence>
<dbReference type="RefSeq" id="WP_117331101.1">
    <property type="nucleotide sequence ID" value="NZ_QUWK01000012.1"/>
</dbReference>
<keyword evidence="2 7" id="KW-0808">Transferase</keyword>
<evidence type="ECO:0000256" key="7">
    <source>
        <dbReference type="HAMAP-Rule" id="MF_00109"/>
    </source>
</evidence>
<keyword evidence="5 7" id="KW-0067">ATP-binding</keyword>
<evidence type="ECO:0000256" key="5">
    <source>
        <dbReference type="ARBA" id="ARBA00022840"/>
    </source>
</evidence>
<keyword evidence="7" id="KW-0479">Metal-binding</keyword>
<keyword evidence="7" id="KW-0460">Magnesium</keyword>
<dbReference type="Pfam" id="PF01202">
    <property type="entry name" value="SKI"/>
    <property type="match status" value="1"/>
</dbReference>
<comment type="caution">
    <text evidence="8">The sequence shown here is derived from an EMBL/GenBank/DDBJ whole genome shotgun (WGS) entry which is preliminary data.</text>
</comment>